<gene>
    <name evidence="1" type="ORF">M9H77_33367</name>
</gene>
<organism evidence="1 2">
    <name type="scientific">Catharanthus roseus</name>
    <name type="common">Madagascar periwinkle</name>
    <name type="synonym">Vinca rosea</name>
    <dbReference type="NCBI Taxonomy" id="4058"/>
    <lineage>
        <taxon>Eukaryota</taxon>
        <taxon>Viridiplantae</taxon>
        <taxon>Streptophyta</taxon>
        <taxon>Embryophyta</taxon>
        <taxon>Tracheophyta</taxon>
        <taxon>Spermatophyta</taxon>
        <taxon>Magnoliopsida</taxon>
        <taxon>eudicotyledons</taxon>
        <taxon>Gunneridae</taxon>
        <taxon>Pentapetalae</taxon>
        <taxon>asterids</taxon>
        <taxon>lamiids</taxon>
        <taxon>Gentianales</taxon>
        <taxon>Apocynaceae</taxon>
        <taxon>Rauvolfioideae</taxon>
        <taxon>Vinceae</taxon>
        <taxon>Catharanthinae</taxon>
        <taxon>Catharanthus</taxon>
    </lineage>
</organism>
<evidence type="ECO:0000313" key="1">
    <source>
        <dbReference type="EMBL" id="KAI5647362.1"/>
    </source>
</evidence>
<dbReference type="EMBL" id="CM044708">
    <property type="protein sequence ID" value="KAI5647362.1"/>
    <property type="molecule type" value="Genomic_DNA"/>
</dbReference>
<protein>
    <submittedName>
        <fullName evidence="1">Uncharacterized protein</fullName>
    </submittedName>
</protein>
<dbReference type="Proteomes" id="UP001060085">
    <property type="component" value="Linkage Group LG08"/>
</dbReference>
<sequence>MDAALPIAVLSVIIGALIVFIVFGNYFRKRKAEVQSIASTETVEPSRNHNQNQKQSVKTSKKSQSKSHSHSQAADKDTNKKHHSLDLNTLKGHGDSVTGICFSPDARNLATACGDGVLRVFKLDDVTNKSFKFLRINLPAGGHPTAVAFSDDASSVVVACHTLSGSSLYMYGEEKPKATGDSKQQNKLPLPEIKWEHGKVHDKRAILTLAGTKATYGTADGSTVIVSCSEGTDIALWHGRSGKALGHVDTNQLKNTMAAISPDGRFIAAAAFTADVKVWEIVYSKDGSVKEVPKVMQLKGHKSAVTWLCFAPNSEQVITASKDGSIRIWNINVRYHLDEDPKTLKVFPIPLRDAKGTPLHYDRMCLSPDGKILAATHGSTLQWLSTESGQVIDSAEKAHDGEITDMAWSPAPVPIGDKKSVVLATASVDKKVKLWAPPVLPSS</sequence>
<proteinExistence type="predicted"/>
<keyword evidence="2" id="KW-1185">Reference proteome</keyword>
<accession>A0ACB9ZIE7</accession>
<reference evidence="2" key="1">
    <citation type="journal article" date="2023" name="Nat. Plants">
        <title>Single-cell RNA sequencing provides a high-resolution roadmap for understanding the multicellular compartmentation of specialized metabolism.</title>
        <authorList>
            <person name="Sun S."/>
            <person name="Shen X."/>
            <person name="Li Y."/>
            <person name="Li Y."/>
            <person name="Wang S."/>
            <person name="Li R."/>
            <person name="Zhang H."/>
            <person name="Shen G."/>
            <person name="Guo B."/>
            <person name="Wei J."/>
            <person name="Xu J."/>
            <person name="St-Pierre B."/>
            <person name="Chen S."/>
            <person name="Sun C."/>
        </authorList>
    </citation>
    <scope>NUCLEOTIDE SEQUENCE [LARGE SCALE GENOMIC DNA]</scope>
</reference>
<name>A0ACB9ZIE7_CATRO</name>
<comment type="caution">
    <text evidence="1">The sequence shown here is derived from an EMBL/GenBank/DDBJ whole genome shotgun (WGS) entry which is preliminary data.</text>
</comment>
<evidence type="ECO:0000313" key="2">
    <source>
        <dbReference type="Proteomes" id="UP001060085"/>
    </source>
</evidence>